<keyword evidence="2" id="KW-1185">Reference proteome</keyword>
<dbReference type="PATRIC" id="fig|1123500.6.peg.727"/>
<proteinExistence type="predicted"/>
<name>A0A0R2FVD0_9LACO</name>
<evidence type="ECO:0000313" key="1">
    <source>
        <dbReference type="EMBL" id="KRN32371.1"/>
    </source>
</evidence>
<dbReference type="AlphaFoldDB" id="A0A0R2FVD0"/>
<organism evidence="1 2">
    <name type="scientific">Weissella halotolerans DSM 20190</name>
    <dbReference type="NCBI Taxonomy" id="1123500"/>
    <lineage>
        <taxon>Bacteria</taxon>
        <taxon>Bacillati</taxon>
        <taxon>Bacillota</taxon>
        <taxon>Bacilli</taxon>
        <taxon>Lactobacillales</taxon>
        <taxon>Lactobacillaceae</taxon>
        <taxon>Weissella</taxon>
    </lineage>
</organism>
<dbReference type="RefSeq" id="WP_022791483.1">
    <property type="nucleotide sequence ID" value="NZ_ATUU01000002.1"/>
</dbReference>
<dbReference type="Gene3D" id="1.20.1440.140">
    <property type="match status" value="1"/>
</dbReference>
<dbReference type="InParanoid" id="A0A0R2FVD0"/>
<evidence type="ECO:0008006" key="3">
    <source>
        <dbReference type="Google" id="ProtNLM"/>
    </source>
</evidence>
<sequence length="111" mass="12176">MGQHQAQIKSNLMTTLKNLESHLTTLKDSPFQTQALAMVATGLFKATKGQQTPQLVARSLYQNIHTLVLAEQEVLTPSLLADLSSLKALARPQSLWQALGLLTNANMWLGH</sequence>
<reference evidence="1 2" key="1">
    <citation type="journal article" date="2015" name="Genome Announc.">
        <title>Expanding the biotechnology potential of lactobacilli through comparative genomics of 213 strains and associated genera.</title>
        <authorList>
            <person name="Sun Z."/>
            <person name="Harris H.M."/>
            <person name="McCann A."/>
            <person name="Guo C."/>
            <person name="Argimon S."/>
            <person name="Zhang W."/>
            <person name="Yang X."/>
            <person name="Jeffery I.B."/>
            <person name="Cooney J.C."/>
            <person name="Kagawa T.F."/>
            <person name="Liu W."/>
            <person name="Song Y."/>
            <person name="Salvetti E."/>
            <person name="Wrobel A."/>
            <person name="Rasinkangas P."/>
            <person name="Parkhill J."/>
            <person name="Rea M.C."/>
            <person name="O'Sullivan O."/>
            <person name="Ritari J."/>
            <person name="Douillard F.P."/>
            <person name="Paul Ross R."/>
            <person name="Yang R."/>
            <person name="Briner A.E."/>
            <person name="Felis G.E."/>
            <person name="de Vos W.M."/>
            <person name="Barrangou R."/>
            <person name="Klaenhammer T.R."/>
            <person name="Caufield P.W."/>
            <person name="Cui Y."/>
            <person name="Zhang H."/>
            <person name="O'Toole P.W."/>
        </authorList>
    </citation>
    <scope>NUCLEOTIDE SEQUENCE [LARGE SCALE GENOMIC DNA]</scope>
    <source>
        <strain evidence="1 2">DSM 20190</strain>
    </source>
</reference>
<evidence type="ECO:0000313" key="2">
    <source>
        <dbReference type="Proteomes" id="UP000051296"/>
    </source>
</evidence>
<comment type="caution">
    <text evidence="1">The sequence shown here is derived from an EMBL/GenBank/DDBJ whole genome shotgun (WGS) entry which is preliminary data.</text>
</comment>
<dbReference type="EMBL" id="JQAX01000002">
    <property type="protein sequence ID" value="KRN32371.1"/>
    <property type="molecule type" value="Genomic_DNA"/>
</dbReference>
<gene>
    <name evidence="1" type="ORF">IV68_GL000722</name>
</gene>
<dbReference type="Proteomes" id="UP000051296">
    <property type="component" value="Unassembled WGS sequence"/>
</dbReference>
<dbReference type="OrthoDB" id="2309484at2"/>
<dbReference type="InterPro" id="IPR053739">
    <property type="entry name" value="Bact_Immunity_Domain_sf"/>
</dbReference>
<protein>
    <recommendedName>
        <fullName evidence="3">Bacteriocin immunity protein</fullName>
    </recommendedName>
</protein>
<accession>A0A0R2FVD0</accession>